<evidence type="ECO:0000256" key="4">
    <source>
        <dbReference type="ARBA" id="ARBA00024746"/>
    </source>
</evidence>
<dbReference type="EMBL" id="CP026604">
    <property type="protein sequence ID" value="AWB67955.1"/>
    <property type="molecule type" value="Genomic_DNA"/>
</dbReference>
<keyword evidence="3 5" id="KW-1005">Bacterial flagellum biogenesis</keyword>
<name>A0A2S0VUT0_9ALTE</name>
<dbReference type="Pfam" id="PF03963">
    <property type="entry name" value="FlgD"/>
    <property type="match status" value="1"/>
</dbReference>
<accession>A0A2S0VUT0</accession>
<evidence type="ECO:0000256" key="1">
    <source>
        <dbReference type="ARBA" id="ARBA00010577"/>
    </source>
</evidence>
<proteinExistence type="inferred from homology"/>
<dbReference type="InterPro" id="IPR005648">
    <property type="entry name" value="FlgD"/>
</dbReference>
<evidence type="ECO:0000256" key="2">
    <source>
        <dbReference type="ARBA" id="ARBA00016013"/>
    </source>
</evidence>
<comment type="function">
    <text evidence="4 5">Required for flagellar hook formation. May act as a scaffolding protein.</text>
</comment>
<keyword evidence="9" id="KW-1185">Reference proteome</keyword>
<dbReference type="Gene3D" id="2.30.30.910">
    <property type="match status" value="1"/>
</dbReference>
<dbReference type="GO" id="GO:0044781">
    <property type="term" value="P:bacterial-type flagellum organization"/>
    <property type="evidence" value="ECO:0007669"/>
    <property type="project" value="UniProtKB-UniRule"/>
</dbReference>
<evidence type="ECO:0000256" key="5">
    <source>
        <dbReference type="RuleBase" id="RU362076"/>
    </source>
</evidence>
<sequence length="245" mass="26518">MSEVSNSNFADSLRWERNKVDTTDSNQNGQAMTQEDFFSLLTTQLAAQDPTKPTDNDQMISQMTQFTMADGISGLSSQFEEFTSAFNSFMSDSQAQQTSNKALQASSMVGREVLVASEEAALYQFSEEQFAMGGQLAFDNSMNDIKLTIRDEGGKHVATVDLGAATEGPIQFAWDGKNESGEQLPAALYKISATGIDANSGEKVSLATSTYSRVDSVRFGNGNELTMNLRGLGSFAMDEIIEVAP</sequence>
<organism evidence="8 9">
    <name type="scientific">Saccharobesus litoralis</name>
    <dbReference type="NCBI Taxonomy" id="2172099"/>
    <lineage>
        <taxon>Bacteria</taxon>
        <taxon>Pseudomonadati</taxon>
        <taxon>Pseudomonadota</taxon>
        <taxon>Gammaproteobacteria</taxon>
        <taxon>Alteromonadales</taxon>
        <taxon>Alteromonadaceae</taxon>
        <taxon>Saccharobesus</taxon>
    </lineage>
</organism>
<dbReference type="Gene3D" id="2.60.40.4070">
    <property type="match status" value="1"/>
</dbReference>
<dbReference type="InterPro" id="IPR025963">
    <property type="entry name" value="FLgD_Tudor"/>
</dbReference>
<dbReference type="OrthoDB" id="9785233at2"/>
<evidence type="ECO:0000313" key="9">
    <source>
        <dbReference type="Proteomes" id="UP000244441"/>
    </source>
</evidence>
<evidence type="ECO:0000256" key="3">
    <source>
        <dbReference type="ARBA" id="ARBA00022795"/>
    </source>
</evidence>
<feature type="domain" description="FlgD/Vpr Ig-like" evidence="6">
    <location>
        <begin position="126"/>
        <end position="196"/>
    </location>
</feature>
<gene>
    <name evidence="8" type="ORF">C2869_16680</name>
</gene>
<reference evidence="8 9" key="1">
    <citation type="submission" date="2018-01" db="EMBL/GenBank/DDBJ databases">
        <title>Genome sequence of a Cantenovulum-like bacteria.</title>
        <authorList>
            <person name="Tan W.R."/>
            <person name="Lau N.-S."/>
            <person name="Go F."/>
            <person name="Amirul A.-A.A."/>
        </authorList>
    </citation>
    <scope>NUCLEOTIDE SEQUENCE [LARGE SCALE GENOMIC DNA]</scope>
    <source>
        <strain evidence="8 9">CCB-QB4</strain>
    </source>
</reference>
<dbReference type="AlphaFoldDB" id="A0A2S0VUT0"/>
<evidence type="ECO:0000313" key="8">
    <source>
        <dbReference type="EMBL" id="AWB67955.1"/>
    </source>
</evidence>
<dbReference type="Pfam" id="PF13860">
    <property type="entry name" value="FlgD_ig"/>
    <property type="match status" value="1"/>
</dbReference>
<dbReference type="Pfam" id="PF13861">
    <property type="entry name" value="FLgD_tudor"/>
    <property type="match status" value="1"/>
</dbReference>
<feature type="domain" description="FlgD Tudor-like" evidence="7">
    <location>
        <begin position="101"/>
        <end position="240"/>
    </location>
</feature>
<dbReference type="InterPro" id="IPR025965">
    <property type="entry name" value="FlgD/Vpr_Ig-like"/>
</dbReference>
<dbReference type="Proteomes" id="UP000244441">
    <property type="component" value="Chromosome"/>
</dbReference>
<evidence type="ECO:0000259" key="6">
    <source>
        <dbReference type="Pfam" id="PF13860"/>
    </source>
</evidence>
<protein>
    <recommendedName>
        <fullName evidence="2 5">Basal-body rod modification protein FlgD</fullName>
    </recommendedName>
</protein>
<evidence type="ECO:0000259" key="7">
    <source>
        <dbReference type="Pfam" id="PF13861"/>
    </source>
</evidence>
<comment type="similarity">
    <text evidence="1 5">Belongs to the FlgD family.</text>
</comment>
<dbReference type="KEGG" id="cate:C2869_16680"/>
<dbReference type="RefSeq" id="WP_108604020.1">
    <property type="nucleotide sequence ID" value="NZ_CP026604.1"/>
</dbReference>